<dbReference type="EMBL" id="CM051406">
    <property type="protein sequence ID" value="KAJ4703397.1"/>
    <property type="molecule type" value="Genomic_DNA"/>
</dbReference>
<evidence type="ECO:0000313" key="1">
    <source>
        <dbReference type="EMBL" id="KAJ4703397.1"/>
    </source>
</evidence>
<name>A0ACC1WWM0_MELAZ</name>
<reference evidence="1 2" key="1">
    <citation type="journal article" date="2023" name="Science">
        <title>Complex scaffold remodeling in plant triterpene biosynthesis.</title>
        <authorList>
            <person name="De La Pena R."/>
            <person name="Hodgson H."/>
            <person name="Liu J.C."/>
            <person name="Stephenson M.J."/>
            <person name="Martin A.C."/>
            <person name="Owen C."/>
            <person name="Harkess A."/>
            <person name="Leebens-Mack J."/>
            <person name="Jimenez L.E."/>
            <person name="Osbourn A."/>
            <person name="Sattely E.S."/>
        </authorList>
    </citation>
    <scope>NUCLEOTIDE SEQUENCE [LARGE SCALE GENOMIC DNA]</scope>
    <source>
        <strain evidence="2">cv. JPN11</strain>
        <tissue evidence="1">Leaf</tissue>
    </source>
</reference>
<keyword evidence="1" id="KW-0540">Nuclease</keyword>
<comment type="caution">
    <text evidence="1">The sequence shown here is derived from an EMBL/GenBank/DDBJ whole genome shotgun (WGS) entry which is preliminary data.</text>
</comment>
<organism evidence="1 2">
    <name type="scientific">Melia azedarach</name>
    <name type="common">Chinaberry tree</name>
    <dbReference type="NCBI Taxonomy" id="155640"/>
    <lineage>
        <taxon>Eukaryota</taxon>
        <taxon>Viridiplantae</taxon>
        <taxon>Streptophyta</taxon>
        <taxon>Embryophyta</taxon>
        <taxon>Tracheophyta</taxon>
        <taxon>Spermatophyta</taxon>
        <taxon>Magnoliopsida</taxon>
        <taxon>eudicotyledons</taxon>
        <taxon>Gunneridae</taxon>
        <taxon>Pentapetalae</taxon>
        <taxon>rosids</taxon>
        <taxon>malvids</taxon>
        <taxon>Sapindales</taxon>
        <taxon>Meliaceae</taxon>
        <taxon>Melia</taxon>
    </lineage>
</organism>
<keyword evidence="2" id="KW-1185">Reference proteome</keyword>
<keyword evidence="1" id="KW-0255">Endonuclease</keyword>
<proteinExistence type="predicted"/>
<keyword evidence="1" id="KW-0378">Hydrolase</keyword>
<evidence type="ECO:0000313" key="2">
    <source>
        <dbReference type="Proteomes" id="UP001164539"/>
    </source>
</evidence>
<dbReference type="Proteomes" id="UP001164539">
    <property type="component" value="Chromosome 13"/>
</dbReference>
<sequence length="292" mass="33181">MAKSGLLWIGRALVLLQLLNGVLGWGKEGHYAVCKIAEGYLTEEAMAAVKELLPDSAEGELASVCSWADEVRFRKRWTSPLHYLNTPEVCNYDYSRDCKDSKGREGRCVTGAINNYTTQLQFFNQEPEFNLTEALMFLSHFMGDVHQPLHCGFAGDEGGNTIIVRWFRRKTNLHHIWDDMIIETAMKDFYNSDLTVMIESIKRSIEDDWANEISRWERCGFNKTVCPDTYASESISLACDFSYKDVEQGITLGDDYFLSRLPVVEKRLAQGGIRLAATLNRLFASQFKIAQA</sequence>
<gene>
    <name evidence="1" type="ORF">OWV82_023310</name>
</gene>
<protein>
    <submittedName>
        <fullName evidence="1">Endonuclease</fullName>
    </submittedName>
</protein>
<accession>A0ACC1WWM0</accession>